<reference evidence="1 2" key="1">
    <citation type="submission" date="2024-01" db="EMBL/GenBank/DDBJ databases">
        <title>Genome assemblies of Stephania.</title>
        <authorList>
            <person name="Yang L."/>
        </authorList>
    </citation>
    <scope>NUCLEOTIDE SEQUENCE [LARGE SCALE GENOMIC DNA]</scope>
    <source>
        <strain evidence="1">JXDWG</strain>
        <tissue evidence="1">Leaf</tissue>
    </source>
</reference>
<keyword evidence="2" id="KW-1185">Reference proteome</keyword>
<organism evidence="1 2">
    <name type="scientific">Stephania cephalantha</name>
    <dbReference type="NCBI Taxonomy" id="152367"/>
    <lineage>
        <taxon>Eukaryota</taxon>
        <taxon>Viridiplantae</taxon>
        <taxon>Streptophyta</taxon>
        <taxon>Embryophyta</taxon>
        <taxon>Tracheophyta</taxon>
        <taxon>Spermatophyta</taxon>
        <taxon>Magnoliopsida</taxon>
        <taxon>Ranunculales</taxon>
        <taxon>Menispermaceae</taxon>
        <taxon>Menispermoideae</taxon>
        <taxon>Cissampelideae</taxon>
        <taxon>Stephania</taxon>
    </lineage>
</organism>
<proteinExistence type="predicted"/>
<evidence type="ECO:0000313" key="1">
    <source>
        <dbReference type="EMBL" id="KAK9111274.1"/>
    </source>
</evidence>
<accession>A0AAP0I9K5</accession>
<sequence length="60" mass="6746">MSIVAPTLIPSQDITFETSLLAEAKLIKEFVHFHPSYYYGGERPEVVGSGSFHTRNFTDL</sequence>
<evidence type="ECO:0000313" key="2">
    <source>
        <dbReference type="Proteomes" id="UP001419268"/>
    </source>
</evidence>
<dbReference type="EMBL" id="JBBNAG010000008">
    <property type="protein sequence ID" value="KAK9111274.1"/>
    <property type="molecule type" value="Genomic_DNA"/>
</dbReference>
<protein>
    <submittedName>
        <fullName evidence="1">Uncharacterized protein</fullName>
    </submittedName>
</protein>
<name>A0AAP0I9K5_9MAGN</name>
<dbReference type="Proteomes" id="UP001419268">
    <property type="component" value="Unassembled WGS sequence"/>
</dbReference>
<comment type="caution">
    <text evidence="1">The sequence shown here is derived from an EMBL/GenBank/DDBJ whole genome shotgun (WGS) entry which is preliminary data.</text>
</comment>
<gene>
    <name evidence="1" type="ORF">Scep_018793</name>
</gene>
<dbReference type="AlphaFoldDB" id="A0AAP0I9K5"/>